<feature type="compositionally biased region" description="Basic and acidic residues" evidence="1">
    <location>
        <begin position="146"/>
        <end position="160"/>
    </location>
</feature>
<keyword evidence="3" id="KW-1185">Reference proteome</keyword>
<comment type="caution">
    <text evidence="2">The sequence shown here is derived from an EMBL/GenBank/DDBJ whole genome shotgun (WGS) entry which is preliminary data.</text>
</comment>
<dbReference type="EMBL" id="JAAGWY010000002">
    <property type="protein sequence ID" value="NEN06333.1"/>
    <property type="molecule type" value="Genomic_DNA"/>
</dbReference>
<name>A0A6L9XY53_9MICO</name>
<dbReference type="AlphaFoldDB" id="A0A6L9XY53"/>
<proteinExistence type="predicted"/>
<accession>A0A6L9XY53</accession>
<organism evidence="2 3">
    <name type="scientific">Leifsonia tongyongensis</name>
    <dbReference type="NCBI Taxonomy" id="1268043"/>
    <lineage>
        <taxon>Bacteria</taxon>
        <taxon>Bacillati</taxon>
        <taxon>Actinomycetota</taxon>
        <taxon>Actinomycetes</taxon>
        <taxon>Micrococcales</taxon>
        <taxon>Microbacteriaceae</taxon>
        <taxon>Leifsonia</taxon>
    </lineage>
</organism>
<feature type="compositionally biased region" description="Polar residues" evidence="1">
    <location>
        <begin position="121"/>
        <end position="132"/>
    </location>
</feature>
<evidence type="ECO:0000256" key="1">
    <source>
        <dbReference type="SAM" id="MobiDB-lite"/>
    </source>
</evidence>
<dbReference type="RefSeq" id="WP_163289759.1">
    <property type="nucleotide sequence ID" value="NZ_JAAGWY010000002.1"/>
</dbReference>
<evidence type="ECO:0000313" key="2">
    <source>
        <dbReference type="EMBL" id="NEN06333.1"/>
    </source>
</evidence>
<feature type="region of interest" description="Disordered" evidence="1">
    <location>
        <begin position="121"/>
        <end position="179"/>
    </location>
</feature>
<gene>
    <name evidence="2" type="ORF">G3T36_10640</name>
</gene>
<evidence type="ECO:0000313" key="3">
    <source>
        <dbReference type="Proteomes" id="UP000474967"/>
    </source>
</evidence>
<dbReference type="Proteomes" id="UP000474967">
    <property type="component" value="Unassembled WGS sequence"/>
</dbReference>
<protein>
    <submittedName>
        <fullName evidence="2">Uncharacterized protein</fullName>
    </submittedName>
</protein>
<reference evidence="2 3" key="1">
    <citation type="journal article" date="2014" name="J. Microbiol.">
        <title>Diaminobutyricibacter tongyongensis gen. nov., sp. nov. and Homoserinibacter gongjuensis gen. nov., sp. nov. belong to the family Microbacteriaceae.</title>
        <authorList>
            <person name="Kim S.J."/>
            <person name="Ahn J.H."/>
            <person name="Weon H.Y."/>
            <person name="Hamada M."/>
            <person name="Suzuki K."/>
            <person name="Kwon S.W."/>
        </authorList>
    </citation>
    <scope>NUCLEOTIDE SEQUENCE [LARGE SCALE GENOMIC DNA]</scope>
    <source>
        <strain evidence="2 3">NBRC 108724</strain>
    </source>
</reference>
<sequence length="179" mass="19364">MGAQLVGKAFAFASRVTLKPNEKLLLLWMSLTALDSDNPPRYFAARESSALALGRMVPDAPPQGDPNAPAIEAERAAAFQRVKIATQGLVQAGAIRNARRGREGTRAEYVLTFGTESVPLESTENVPLSGSESVPPRGRNPYPRGTTEEHKEQPSGESRHPAPPHFWPVDNSKGERIAV</sequence>